<accession>A0ABW9LB09</accession>
<gene>
    <name evidence="2" type="ORF">ACK4CT_18100</name>
</gene>
<feature type="transmembrane region" description="Helical" evidence="1">
    <location>
        <begin position="74"/>
        <end position="96"/>
    </location>
</feature>
<protein>
    <recommendedName>
        <fullName evidence="4">Integral membrane protein</fullName>
    </recommendedName>
</protein>
<sequence>MTAQPQSEARTRGFARVLGPYLVIAALAALVRASDMPTLLAEFEASVVWSWVTGAFVLLSGLIVIALHQYWRGAAAIVVSVLGWLTTLKGLFLLVIPQRYLSFGDSVINAKGWWLAIMAVMALVGLYLTYVGWNPAVRQPKTADRKSGGHLPRAA</sequence>
<organism evidence="2 3">
    <name type="scientific">Mycolicibacterium nivoides</name>
    <dbReference type="NCBI Taxonomy" id="2487344"/>
    <lineage>
        <taxon>Bacteria</taxon>
        <taxon>Bacillati</taxon>
        <taxon>Actinomycetota</taxon>
        <taxon>Actinomycetes</taxon>
        <taxon>Mycobacteriales</taxon>
        <taxon>Mycobacteriaceae</taxon>
        <taxon>Mycolicibacterium</taxon>
    </lineage>
</organism>
<name>A0ABW9LB09_9MYCO</name>
<dbReference type="RefSeq" id="WP_409543916.1">
    <property type="nucleotide sequence ID" value="NZ_JBKBDD010000006.1"/>
</dbReference>
<reference evidence="2 3" key="1">
    <citation type="submission" date="2024-12" db="EMBL/GenBank/DDBJ databases">
        <title>The coexistence of Mycolicibacterium septicum and Mycolicibacterium nivoides in clinical samples.</title>
        <authorList>
            <person name="Wang C."/>
            <person name="Feng Y."/>
            <person name="Zong Z."/>
        </authorList>
    </citation>
    <scope>NUCLEOTIDE SEQUENCE [LARGE SCALE GENOMIC DNA]</scope>
    <source>
        <strain evidence="2 3">120309</strain>
    </source>
</reference>
<keyword evidence="1" id="KW-0812">Transmembrane</keyword>
<keyword evidence="1" id="KW-1133">Transmembrane helix</keyword>
<evidence type="ECO:0000313" key="3">
    <source>
        <dbReference type="Proteomes" id="UP001635816"/>
    </source>
</evidence>
<dbReference type="EMBL" id="JBKBDD010000006">
    <property type="protein sequence ID" value="MFN6545101.1"/>
    <property type="molecule type" value="Genomic_DNA"/>
</dbReference>
<evidence type="ECO:0000313" key="2">
    <source>
        <dbReference type="EMBL" id="MFN6545101.1"/>
    </source>
</evidence>
<keyword evidence="1" id="KW-0472">Membrane</keyword>
<evidence type="ECO:0008006" key="4">
    <source>
        <dbReference type="Google" id="ProtNLM"/>
    </source>
</evidence>
<keyword evidence="3" id="KW-1185">Reference proteome</keyword>
<evidence type="ECO:0000256" key="1">
    <source>
        <dbReference type="SAM" id="Phobius"/>
    </source>
</evidence>
<dbReference type="Proteomes" id="UP001635816">
    <property type="component" value="Unassembled WGS sequence"/>
</dbReference>
<proteinExistence type="predicted"/>
<feature type="transmembrane region" description="Helical" evidence="1">
    <location>
        <begin position="49"/>
        <end position="67"/>
    </location>
</feature>
<comment type="caution">
    <text evidence="2">The sequence shown here is derived from an EMBL/GenBank/DDBJ whole genome shotgun (WGS) entry which is preliminary data.</text>
</comment>
<feature type="transmembrane region" description="Helical" evidence="1">
    <location>
        <begin position="112"/>
        <end position="133"/>
    </location>
</feature>